<evidence type="ECO:0000313" key="1">
    <source>
        <dbReference type="EMBL" id="SCW20680.1"/>
    </source>
</evidence>
<protein>
    <submittedName>
        <fullName evidence="1">Uncharacterized protein</fullName>
    </submittedName>
</protein>
<reference evidence="1" key="1">
    <citation type="submission" date="2016-08" db="EMBL/GenBank/DDBJ databases">
        <authorList>
            <person name="Seilhamer J.J."/>
        </authorList>
    </citation>
    <scope>NUCLEOTIDE SEQUENCE</scope>
    <source>
        <strain evidence="1">F1-4</strain>
    </source>
</reference>
<proteinExistence type="predicted"/>
<name>A0A1R3T905_STRSL</name>
<organism evidence="1">
    <name type="scientific">Streptococcus salivarius</name>
    <dbReference type="NCBI Taxonomy" id="1304"/>
    <lineage>
        <taxon>Bacteria</taxon>
        <taxon>Bacillati</taxon>
        <taxon>Bacillota</taxon>
        <taxon>Bacilli</taxon>
        <taxon>Lactobacillales</taxon>
        <taxon>Streptococcaceae</taxon>
        <taxon>Streptococcus</taxon>
    </lineage>
</organism>
<accession>A0A1R3T905</accession>
<dbReference type="EMBL" id="LT622827">
    <property type="protein sequence ID" value="SCW20680.1"/>
    <property type="molecule type" value="Genomic_DNA"/>
</dbReference>
<dbReference type="RefSeq" id="WP_179969577.1">
    <property type="nucleotide sequence ID" value="NZ_JAQMJJ010000003.1"/>
</dbReference>
<dbReference type="AlphaFoldDB" id="A0A1R3T905"/>
<reference evidence="1" key="2">
    <citation type="submission" date="2017-02" db="EMBL/GenBank/DDBJ databases">
        <title>Diversity of integrative and conjugative elements of Streptococcus salivarius and their intra- and interspecies transfer.</title>
        <authorList>
            <person name="Dahmane N."/>
            <person name="Libante V."/>
            <person name="Charron-Bourgoin F."/>
            <person name="Guedon E."/>
            <person name="Guedon G."/>
            <person name="Leblond-Bourget N."/>
            <person name="Payot S."/>
        </authorList>
    </citation>
    <scope>NUCLEOTIDE SEQUENCE</scope>
    <source>
        <strain evidence="1">F1-4</strain>
    </source>
</reference>
<sequence>MVFKTEIDFDDFYDLGDFWRTSFNLPNGARFIFWNCSLRYVKSNDYHYLEIISDQRDNIEECLLILSFCTTIPLSELDYDIISIDNREFVNNQQQDKMVEWDRKLSEIEQILRNSRNSSDDIREMYFDFMRKCILGARNGYRGYVEDEFMMYFKPIEKISKLYLNNYGIIRGQVDRNLKSAFQRFLKEDILHDTLNLEFDSPTLQEVTGKVYNLFKNEIVSNNHRRISVAWERLVTYNSRDDLQQQVELLNKIDSLKIHELVKVRNKISHGEIVELPPEIRGNVEYLSYQMISLYIFGKKYDSIHLSSKKFNYDFWS</sequence>